<dbReference type="PROSITE" id="PS51257">
    <property type="entry name" value="PROKAR_LIPOPROTEIN"/>
    <property type="match status" value="1"/>
</dbReference>
<name>A0A239C8E9_9BACT</name>
<keyword evidence="2" id="KW-1185">Reference proteome</keyword>
<dbReference type="RefSeq" id="WP_141107372.1">
    <property type="nucleotide sequence ID" value="NZ_FZOK01000004.1"/>
</dbReference>
<evidence type="ECO:0000313" key="1">
    <source>
        <dbReference type="EMBL" id="SNS15653.1"/>
    </source>
</evidence>
<evidence type="ECO:0000313" key="2">
    <source>
        <dbReference type="Proteomes" id="UP000198480"/>
    </source>
</evidence>
<dbReference type="Proteomes" id="UP000198480">
    <property type="component" value="Unassembled WGS sequence"/>
</dbReference>
<evidence type="ECO:0008006" key="3">
    <source>
        <dbReference type="Google" id="ProtNLM"/>
    </source>
</evidence>
<proteinExistence type="predicted"/>
<reference evidence="2" key="1">
    <citation type="submission" date="2017-06" db="EMBL/GenBank/DDBJ databases">
        <authorList>
            <person name="Varghese N."/>
            <person name="Submissions S."/>
        </authorList>
    </citation>
    <scope>NUCLEOTIDE SEQUENCE [LARGE SCALE GENOMIC DNA]</scope>
    <source>
        <strain evidence="2">5C</strain>
    </source>
</reference>
<gene>
    <name evidence="1" type="ORF">SAMN06295967_104105</name>
</gene>
<organism evidence="1 2">
    <name type="scientific">Belliella buryatensis</name>
    <dbReference type="NCBI Taxonomy" id="1500549"/>
    <lineage>
        <taxon>Bacteria</taxon>
        <taxon>Pseudomonadati</taxon>
        <taxon>Bacteroidota</taxon>
        <taxon>Cytophagia</taxon>
        <taxon>Cytophagales</taxon>
        <taxon>Cyclobacteriaceae</taxon>
        <taxon>Belliella</taxon>
    </lineage>
</organism>
<protein>
    <recommendedName>
        <fullName evidence="3">Lipoprotein</fullName>
    </recommendedName>
</protein>
<accession>A0A239C8E9</accession>
<dbReference type="AlphaFoldDB" id="A0A239C8E9"/>
<dbReference type="OrthoDB" id="9859687at2"/>
<dbReference type="EMBL" id="FZOK01000004">
    <property type="protein sequence ID" value="SNS15653.1"/>
    <property type="molecule type" value="Genomic_DNA"/>
</dbReference>
<sequence length="111" mass="12740">MKKILILLFSTFFLVGCSNQPIKIKVEEIKDDIVRIIIKNETEIDYEKIAIIIDYLGDKKEIIKVDTVSYKMDTLSDCGSCVFLKSNESTFIVQKVPSGTKFIKARYYSSE</sequence>